<protein>
    <recommendedName>
        <fullName evidence="3">TIGR04255 family protein</fullName>
    </recommendedName>
</protein>
<organism evidence="1 2">
    <name type="scientific">Sphingobium yanoikuyae</name>
    <name type="common">Sphingomonas yanoikuyae</name>
    <dbReference type="NCBI Taxonomy" id="13690"/>
    <lineage>
        <taxon>Bacteria</taxon>
        <taxon>Pseudomonadati</taxon>
        <taxon>Pseudomonadota</taxon>
        <taxon>Alphaproteobacteria</taxon>
        <taxon>Sphingomonadales</taxon>
        <taxon>Sphingomonadaceae</taxon>
        <taxon>Sphingobium</taxon>
    </lineage>
</organism>
<dbReference type="NCBIfam" id="TIGR04255">
    <property type="entry name" value="sporadTIGR04255"/>
    <property type="match status" value="1"/>
</dbReference>
<gene>
    <name evidence="1" type="ORF">A6768_11585</name>
</gene>
<dbReference type="KEGG" id="sya:A6768_11585"/>
<accession>A0A291MZP3</accession>
<dbReference type="InterPro" id="IPR026349">
    <property type="entry name" value="CHP04255"/>
</dbReference>
<evidence type="ECO:0000313" key="2">
    <source>
        <dbReference type="Proteomes" id="UP000219422"/>
    </source>
</evidence>
<name>A0A291MZP3_SPHYA</name>
<sequence length="270" mass="30029">MIQNLTLPSPLGGPPPEEVTLPRAPLARVLAQVRYPSILYIGEKSRLAPFQADVRAQYPIFREDSGQNFKVEMSPGGPAIETERSTLWRFGSVDGVWLITLTPEAVTLETRAYESRAEFVQRLAHVLACVETHFAPGIAERISMRYVTRVTDEGYDRIDDMVEPGLLGLAIPEFRRHVTHAISEAAIEIEEGALFLRWGVLPPNGTFDPFVLEPIGKPSWVIDIDVSITGFTDFKAGALADHFYALAKRAYAIFRHMVTDAFLALYGGRS</sequence>
<dbReference type="EMBL" id="CP023741">
    <property type="protein sequence ID" value="ATI80569.1"/>
    <property type="molecule type" value="Genomic_DNA"/>
</dbReference>
<dbReference type="AlphaFoldDB" id="A0A291MZP3"/>
<dbReference type="Proteomes" id="UP000219422">
    <property type="component" value="Chromosome"/>
</dbReference>
<evidence type="ECO:0000313" key="1">
    <source>
        <dbReference type="EMBL" id="ATI80569.1"/>
    </source>
</evidence>
<reference evidence="1 2" key="1">
    <citation type="submission" date="2017-10" db="EMBL/GenBank/DDBJ databases">
        <title>Sphingobium yanoikuyae S72.</title>
        <authorList>
            <person name="Sanchez E."/>
            <person name="Bustos P."/>
            <person name="Mendoza P."/>
            <person name="Guo X."/>
            <person name="Mendoza A."/>
        </authorList>
    </citation>
    <scope>NUCLEOTIDE SEQUENCE [LARGE SCALE GENOMIC DNA]</scope>
    <source>
        <strain evidence="1 2">S72</strain>
    </source>
</reference>
<evidence type="ECO:0008006" key="3">
    <source>
        <dbReference type="Google" id="ProtNLM"/>
    </source>
</evidence>
<proteinExistence type="predicted"/>